<keyword evidence="3" id="KW-0804">Transcription</keyword>
<evidence type="ECO:0000256" key="3">
    <source>
        <dbReference type="ARBA" id="ARBA00023163"/>
    </source>
</evidence>
<protein>
    <submittedName>
        <fullName evidence="5">Transcriptional regulator, LacI family</fullName>
    </submittedName>
</protein>
<dbReference type="PROSITE" id="PS50932">
    <property type="entry name" value="HTH_LACI_2"/>
    <property type="match status" value="1"/>
</dbReference>
<evidence type="ECO:0000256" key="2">
    <source>
        <dbReference type="ARBA" id="ARBA00023125"/>
    </source>
</evidence>
<sequence>MTGIKALARHLDLSIGTVSRALNDKADVSPATRKRVLAAARELGYRPNHSGRALRQGRTSTIGLVLETGSPASLAGDAFFMQLIDAMQETFSAAGTDLVLLPCRSADDPIEFLRRQVGRRMVDALVITATRRQDPRIAMLVEEGMPFLALGRSGTPGDWPWIDLDFEGVADRAVAELAALGHRRIALVAPRKEVNLAHVWMDGYRAAIRRHGLEEHEGLMLRLSVSENGGRQAAEAVLGMDPRPTALLLVSEMMAPGVYARLGEAGLEPGRDLSVIGFRRNPQLGFLRPELAGFALDLRALGTAVGEAALGLAVSPADPVRLVWPMDYVPAASVRPPPAE</sequence>
<dbReference type="RefSeq" id="WP_018302360.1">
    <property type="nucleotide sequence ID" value="NZ_KB902283.1"/>
</dbReference>
<dbReference type="Pfam" id="PF00532">
    <property type="entry name" value="Peripla_BP_1"/>
    <property type="match status" value="1"/>
</dbReference>
<keyword evidence="1" id="KW-0805">Transcription regulation</keyword>
<name>A0A0D0Q123_9RHOB</name>
<dbReference type="InterPro" id="IPR000843">
    <property type="entry name" value="HTH_LacI"/>
</dbReference>
<dbReference type="Pfam" id="PF00356">
    <property type="entry name" value="LacI"/>
    <property type="match status" value="1"/>
</dbReference>
<feature type="domain" description="HTH lacI-type" evidence="4">
    <location>
        <begin position="2"/>
        <end position="56"/>
    </location>
</feature>
<evidence type="ECO:0000259" key="4">
    <source>
        <dbReference type="PROSITE" id="PS50932"/>
    </source>
</evidence>
<dbReference type="Gene3D" id="3.40.50.2300">
    <property type="match status" value="2"/>
</dbReference>
<dbReference type="CDD" id="cd20010">
    <property type="entry name" value="PBP1_AglR-like"/>
    <property type="match status" value="1"/>
</dbReference>
<keyword evidence="6" id="KW-1185">Reference proteome</keyword>
<dbReference type="SUPFAM" id="SSF53822">
    <property type="entry name" value="Periplasmic binding protein-like I"/>
    <property type="match status" value="1"/>
</dbReference>
<proteinExistence type="predicted"/>
<dbReference type="CDD" id="cd01392">
    <property type="entry name" value="HTH_LacI"/>
    <property type="match status" value="1"/>
</dbReference>
<dbReference type="InterPro" id="IPR028082">
    <property type="entry name" value="Peripla_BP_I"/>
</dbReference>
<dbReference type="Gene3D" id="1.10.260.40">
    <property type="entry name" value="lambda repressor-like DNA-binding domains"/>
    <property type="match status" value="1"/>
</dbReference>
<dbReference type="InterPro" id="IPR001761">
    <property type="entry name" value="Peripla_BP/Lac1_sug-bd_dom"/>
</dbReference>
<dbReference type="OrthoDB" id="234496at2"/>
<reference evidence="5 6" key="1">
    <citation type="submission" date="2013-01" db="EMBL/GenBank/DDBJ databases">
        <authorList>
            <person name="Fiebig A."/>
            <person name="Goeker M."/>
            <person name="Klenk H.-P.P."/>
        </authorList>
    </citation>
    <scope>NUCLEOTIDE SEQUENCE [LARGE SCALE GENOMIC DNA]</scope>
    <source>
        <strain evidence="5 6">DSM 24838</strain>
    </source>
</reference>
<dbReference type="PANTHER" id="PTHR30146">
    <property type="entry name" value="LACI-RELATED TRANSCRIPTIONAL REPRESSOR"/>
    <property type="match status" value="1"/>
</dbReference>
<keyword evidence="2" id="KW-0238">DNA-binding</keyword>
<dbReference type="eggNOG" id="COG1609">
    <property type="taxonomic scope" value="Bacteria"/>
</dbReference>
<dbReference type="InterPro" id="IPR010982">
    <property type="entry name" value="Lambda_DNA-bd_dom_sf"/>
</dbReference>
<evidence type="ECO:0000256" key="1">
    <source>
        <dbReference type="ARBA" id="ARBA00023015"/>
    </source>
</evidence>
<dbReference type="EMBL" id="AONG01000016">
    <property type="protein sequence ID" value="KIQ68239.1"/>
    <property type="molecule type" value="Genomic_DNA"/>
</dbReference>
<dbReference type="AlphaFoldDB" id="A0A0D0Q123"/>
<evidence type="ECO:0000313" key="6">
    <source>
        <dbReference type="Proteomes" id="UP000035100"/>
    </source>
</evidence>
<organism evidence="5 6">
    <name type="scientific">Wenxinia marina DSM 24838</name>
    <dbReference type="NCBI Taxonomy" id="1123501"/>
    <lineage>
        <taxon>Bacteria</taxon>
        <taxon>Pseudomonadati</taxon>
        <taxon>Pseudomonadota</taxon>
        <taxon>Alphaproteobacteria</taxon>
        <taxon>Rhodobacterales</taxon>
        <taxon>Roseobacteraceae</taxon>
        <taxon>Wenxinia</taxon>
    </lineage>
</organism>
<comment type="caution">
    <text evidence="5">The sequence shown here is derived from an EMBL/GenBank/DDBJ whole genome shotgun (WGS) entry which is preliminary data.</text>
</comment>
<dbReference type="SMART" id="SM00354">
    <property type="entry name" value="HTH_LACI"/>
    <property type="match status" value="1"/>
</dbReference>
<dbReference type="STRING" id="1123501.Wenmar_03249"/>
<dbReference type="GO" id="GO:0000976">
    <property type="term" value="F:transcription cis-regulatory region binding"/>
    <property type="evidence" value="ECO:0007669"/>
    <property type="project" value="TreeGrafter"/>
</dbReference>
<evidence type="ECO:0000313" key="5">
    <source>
        <dbReference type="EMBL" id="KIQ68239.1"/>
    </source>
</evidence>
<dbReference type="PATRIC" id="fig|1123501.6.peg.3373"/>
<gene>
    <name evidence="5" type="ORF">Wenmar_03249</name>
</gene>
<dbReference type="SUPFAM" id="SSF47413">
    <property type="entry name" value="lambda repressor-like DNA-binding domains"/>
    <property type="match status" value="1"/>
</dbReference>
<dbReference type="PANTHER" id="PTHR30146:SF155">
    <property type="entry name" value="ALANINE RACEMASE"/>
    <property type="match status" value="1"/>
</dbReference>
<dbReference type="GO" id="GO:0003700">
    <property type="term" value="F:DNA-binding transcription factor activity"/>
    <property type="evidence" value="ECO:0007669"/>
    <property type="project" value="TreeGrafter"/>
</dbReference>
<dbReference type="Proteomes" id="UP000035100">
    <property type="component" value="Unassembled WGS sequence"/>
</dbReference>
<accession>A0A0D0Q123</accession>